<dbReference type="GO" id="GO:0005759">
    <property type="term" value="C:mitochondrial matrix"/>
    <property type="evidence" value="ECO:0007669"/>
    <property type="project" value="UniProtKB-SubCell"/>
</dbReference>
<dbReference type="GO" id="GO:0034553">
    <property type="term" value="P:mitochondrial respiratory chain complex II assembly"/>
    <property type="evidence" value="ECO:0007669"/>
    <property type="project" value="TreeGrafter"/>
</dbReference>
<dbReference type="AlphaFoldDB" id="F1LAX0"/>
<reference evidence="5" key="1">
    <citation type="journal article" date="2011" name="Genome Res.">
        <title>Deep small RNA sequencing from the nematode Ascaris reveals conservation, functional diversification, and novel developmental profiles.</title>
        <authorList>
            <person name="Wang J."/>
            <person name="Czech B."/>
            <person name="Crunk A."/>
            <person name="Wallace A."/>
            <person name="Mitreva M."/>
            <person name="Hannon G.J."/>
            <person name="Davis R.E."/>
        </authorList>
    </citation>
    <scope>NUCLEOTIDE SEQUENCE</scope>
</reference>
<keyword evidence="2 4" id="KW-0496">Mitochondrion</keyword>
<dbReference type="EMBL" id="JI175868">
    <property type="protein sequence ID" value="ADY47274.1"/>
    <property type="molecule type" value="mRNA"/>
</dbReference>
<comment type="function">
    <text evidence="4">Plays an essential role in the assembly of succinate dehydrogenase (SDH), an enzyme complex (also referred to as respiratory complex II) that is a component of both the tricarboxylic acid (TCA) cycle and the mitochondrial electron transport chain, and which couples the oxidation of succinate to fumarate with the reduction of ubiquinone (coenzyme Q) to ubiquinol. Required for flavinylation (covalent attachment of FAD) of the flavoprotein subunit of the SDH catalytic dimer.</text>
</comment>
<organism evidence="5">
    <name type="scientific">Ascaris suum</name>
    <name type="common">Pig roundworm</name>
    <name type="synonym">Ascaris lumbricoides</name>
    <dbReference type="NCBI Taxonomy" id="6253"/>
    <lineage>
        <taxon>Eukaryota</taxon>
        <taxon>Metazoa</taxon>
        <taxon>Ecdysozoa</taxon>
        <taxon>Nematoda</taxon>
        <taxon>Chromadorea</taxon>
        <taxon>Rhabditida</taxon>
        <taxon>Spirurina</taxon>
        <taxon>Ascaridomorpha</taxon>
        <taxon>Ascaridoidea</taxon>
        <taxon>Ascarididae</taxon>
        <taxon>Ascaris</taxon>
    </lineage>
</organism>
<dbReference type="HAMAP" id="MF_03057">
    <property type="entry name" value="SDHAF2"/>
    <property type="match status" value="1"/>
</dbReference>
<dbReference type="SUPFAM" id="SSF109910">
    <property type="entry name" value="YgfY-like"/>
    <property type="match status" value="1"/>
</dbReference>
<evidence type="ECO:0000256" key="3">
    <source>
        <dbReference type="ARBA" id="ARBA00023186"/>
    </source>
</evidence>
<evidence type="ECO:0000256" key="1">
    <source>
        <dbReference type="ARBA" id="ARBA00004305"/>
    </source>
</evidence>
<sequence>MKHIRQVSYQTGMNRLVALSSFAIHRCIMVRPLRRLTPFERFYSSTAVERTGEETETLRARLLYQSKKRGILENDIIIGGFAQEALADMSREELLEYDSIINGDHMEWDLFYFMSGKKEPPKELQESAIFRRIQEYIKKKATAVN</sequence>
<dbReference type="InterPro" id="IPR036714">
    <property type="entry name" value="SDH_sf"/>
</dbReference>
<name>F1LAX0_ASCSU</name>
<protein>
    <recommendedName>
        <fullName evidence="4">Succinate dehydrogenase assembly factor 2, mitochondrial</fullName>
        <shortName evidence="4">SDH assembly factor 2</shortName>
        <shortName evidence="4">SDHAF2</shortName>
    </recommendedName>
</protein>
<keyword evidence="3 4" id="KW-0143">Chaperone</keyword>
<comment type="similarity">
    <text evidence="4">Belongs to the SDHAF2 family.</text>
</comment>
<evidence type="ECO:0000256" key="2">
    <source>
        <dbReference type="ARBA" id="ARBA00023128"/>
    </source>
</evidence>
<dbReference type="Gene3D" id="1.10.150.250">
    <property type="entry name" value="Flavinator of succinate dehydrogenase"/>
    <property type="match status" value="1"/>
</dbReference>
<comment type="subunit">
    <text evidence="4">Interacts with the flavoprotein subunit within the SDH catalytic dimer.</text>
</comment>
<dbReference type="PANTHER" id="PTHR12469:SF2">
    <property type="entry name" value="SUCCINATE DEHYDROGENASE ASSEMBLY FACTOR 2, MITOCHONDRIAL"/>
    <property type="match status" value="1"/>
</dbReference>
<dbReference type="GO" id="GO:0006099">
    <property type="term" value="P:tricarboxylic acid cycle"/>
    <property type="evidence" value="ECO:0007669"/>
    <property type="project" value="TreeGrafter"/>
</dbReference>
<dbReference type="GO" id="GO:0006121">
    <property type="term" value="P:mitochondrial electron transport, succinate to ubiquinone"/>
    <property type="evidence" value="ECO:0007669"/>
    <property type="project" value="UniProtKB-UniRule"/>
</dbReference>
<evidence type="ECO:0000313" key="5">
    <source>
        <dbReference type="EMBL" id="ADY47274.1"/>
    </source>
</evidence>
<dbReference type="FunFam" id="1.10.150.250:FF:000002">
    <property type="entry name" value="Succinate dehydrogenase assembly factor 2, mitochondrial"/>
    <property type="match status" value="1"/>
</dbReference>
<evidence type="ECO:0000256" key="4">
    <source>
        <dbReference type="HAMAP-Rule" id="MF_03057"/>
    </source>
</evidence>
<dbReference type="InterPro" id="IPR005631">
    <property type="entry name" value="SDH"/>
</dbReference>
<dbReference type="InterPro" id="IPR028882">
    <property type="entry name" value="SDHAF2"/>
</dbReference>
<accession>F1LAX0</accession>
<dbReference type="PANTHER" id="PTHR12469">
    <property type="entry name" value="PROTEIN EMI5 HOMOLOG, MITOCHONDRIAL"/>
    <property type="match status" value="1"/>
</dbReference>
<dbReference type="Pfam" id="PF03937">
    <property type="entry name" value="Sdh5"/>
    <property type="match status" value="1"/>
</dbReference>
<comment type="subcellular location">
    <subcellularLocation>
        <location evidence="1 4">Mitochondrion matrix</location>
    </subcellularLocation>
</comment>
<proteinExistence type="evidence at transcript level"/>